<accession>A0ABR7WUT9</accession>
<name>A0ABR7WUT9_9SPHI</name>
<sequence length="493" mass="52801">MKKSKNLRNLITLSLLTGIALTYGCKKEVPVTTVKVGSGINAPIPSYNFNWETATYLPSSPANQIPMPWNSGTTQINSDIVNDFKSADGWKLVYNTFKPTTPLTGNGMGYYFALYNQYRGVLRLYLWQPSAVVYTSLIQHGLNLYGSANSSMLNFGGDDIIDQNVPAFTNVLNQQINANGGTWFAFQYEMAYDPTIATTASTSLQLGWIGKYINITQLKLNGTIDGTATGTIGTEANSFDLDGTVKTAVKGGVLAIGVTELKKIPEANRSDLIKKLLSAASDLLGGTVKNFLSGLLGGSSGPGPQQVNIKLNANVEMAGTAVNNGGLMNYKLTMPGQPDSQTADGLTPIYNSTMGVVNLSAKPVLNFHVTGYSYDNSWGFPLYNFFATATVATVTPVVNPAVSALATVTLVNKEVILYDMGNTTFTTGTVEQASNHSIRSGASVSYSQYQYWGPAYSPPYFNAAVRCTFKVQPNNGTPATTIVKTFAANCTVN</sequence>
<dbReference type="RefSeq" id="WP_191189822.1">
    <property type="nucleotide sequence ID" value="NZ_JACWMY010000007.1"/>
</dbReference>
<dbReference type="EMBL" id="JACWMY010000007">
    <property type="protein sequence ID" value="MBD1365164.1"/>
    <property type="molecule type" value="Genomic_DNA"/>
</dbReference>
<comment type="caution">
    <text evidence="1">The sequence shown here is derived from an EMBL/GenBank/DDBJ whole genome shotgun (WGS) entry which is preliminary data.</text>
</comment>
<gene>
    <name evidence="1" type="ORF">IDJ77_15215</name>
</gene>
<reference evidence="1 2" key="1">
    <citation type="submission" date="2020-09" db="EMBL/GenBank/DDBJ databases">
        <title>Novel species of Mucilaginibacter isolated from a glacier on the Tibetan Plateau.</title>
        <authorList>
            <person name="Liu Q."/>
            <person name="Xin Y.-H."/>
        </authorList>
    </citation>
    <scope>NUCLEOTIDE SEQUENCE [LARGE SCALE GENOMIC DNA]</scope>
    <source>
        <strain evidence="1 2">ZT4R22</strain>
    </source>
</reference>
<organism evidence="1 2">
    <name type="scientific">Mucilaginibacter pankratovii</name>
    <dbReference type="NCBI Taxonomy" id="2772110"/>
    <lineage>
        <taxon>Bacteria</taxon>
        <taxon>Pseudomonadati</taxon>
        <taxon>Bacteroidota</taxon>
        <taxon>Sphingobacteriia</taxon>
        <taxon>Sphingobacteriales</taxon>
        <taxon>Sphingobacteriaceae</taxon>
        <taxon>Mucilaginibacter</taxon>
    </lineage>
</organism>
<evidence type="ECO:0000313" key="2">
    <source>
        <dbReference type="Proteomes" id="UP000606600"/>
    </source>
</evidence>
<dbReference type="PROSITE" id="PS51257">
    <property type="entry name" value="PROKAR_LIPOPROTEIN"/>
    <property type="match status" value="1"/>
</dbReference>
<dbReference type="Proteomes" id="UP000606600">
    <property type="component" value="Unassembled WGS sequence"/>
</dbReference>
<protein>
    <recommendedName>
        <fullName evidence="3">Fimbrillin-like protein</fullName>
    </recommendedName>
</protein>
<keyword evidence="2" id="KW-1185">Reference proteome</keyword>
<evidence type="ECO:0008006" key="3">
    <source>
        <dbReference type="Google" id="ProtNLM"/>
    </source>
</evidence>
<evidence type="ECO:0000313" key="1">
    <source>
        <dbReference type="EMBL" id="MBD1365164.1"/>
    </source>
</evidence>
<proteinExistence type="predicted"/>